<dbReference type="AlphaFoldDB" id="C4LDS6"/>
<feature type="transmembrane region" description="Helical" evidence="6">
    <location>
        <begin position="82"/>
        <end position="101"/>
    </location>
</feature>
<dbReference type="GO" id="GO:0012505">
    <property type="term" value="C:endomembrane system"/>
    <property type="evidence" value="ECO:0007669"/>
    <property type="project" value="UniProtKB-SubCell"/>
</dbReference>
<keyword evidence="3 6" id="KW-0812">Transmembrane</keyword>
<dbReference type="Gene3D" id="1.20.1250.20">
    <property type="entry name" value="MFS general substrate transporter like domains"/>
    <property type="match status" value="1"/>
</dbReference>
<protein>
    <submittedName>
        <fullName evidence="8">Major facilitator superfamily MFS_1</fullName>
    </submittedName>
</protein>
<gene>
    <name evidence="8" type="ordered locus">Tola_3099</name>
</gene>
<feature type="transmembrane region" description="Helical" evidence="6">
    <location>
        <begin position="52"/>
        <end position="70"/>
    </location>
</feature>
<feature type="transmembrane region" description="Helical" evidence="6">
    <location>
        <begin position="460"/>
        <end position="485"/>
    </location>
</feature>
<feature type="transmembrane region" description="Helical" evidence="6">
    <location>
        <begin position="167"/>
        <end position="186"/>
    </location>
</feature>
<dbReference type="EMBL" id="CP001616">
    <property type="protein sequence ID" value="ACQ94687.1"/>
    <property type="molecule type" value="Genomic_DNA"/>
</dbReference>
<evidence type="ECO:0000256" key="6">
    <source>
        <dbReference type="SAM" id="Phobius"/>
    </source>
</evidence>
<feature type="transmembrane region" description="Helical" evidence="6">
    <location>
        <begin position="234"/>
        <end position="252"/>
    </location>
</feature>
<dbReference type="InterPro" id="IPR036259">
    <property type="entry name" value="MFS_trans_sf"/>
</dbReference>
<feature type="domain" description="Major facilitator superfamily (MFS) profile" evidence="7">
    <location>
        <begin position="16"/>
        <end position="488"/>
    </location>
</feature>
<dbReference type="eggNOG" id="COG2814">
    <property type="taxonomic scope" value="Bacteria"/>
</dbReference>
<keyword evidence="9" id="KW-1185">Reference proteome</keyword>
<evidence type="ECO:0000256" key="5">
    <source>
        <dbReference type="ARBA" id="ARBA00023136"/>
    </source>
</evidence>
<feature type="transmembrane region" description="Helical" evidence="6">
    <location>
        <begin position="107"/>
        <end position="128"/>
    </location>
</feature>
<feature type="transmembrane region" description="Helical" evidence="6">
    <location>
        <begin position="206"/>
        <end position="222"/>
    </location>
</feature>
<reference evidence="9" key="1">
    <citation type="submission" date="2009-05" db="EMBL/GenBank/DDBJ databases">
        <title>Complete sequence of Tolumonas auensis DSM 9187.</title>
        <authorList>
            <consortium name="US DOE Joint Genome Institute"/>
            <person name="Lucas S."/>
            <person name="Copeland A."/>
            <person name="Lapidus A."/>
            <person name="Glavina del Rio T."/>
            <person name="Tice H."/>
            <person name="Bruce D."/>
            <person name="Goodwin L."/>
            <person name="Pitluck S."/>
            <person name="Chertkov O."/>
            <person name="Brettin T."/>
            <person name="Detter J.C."/>
            <person name="Han C."/>
            <person name="Larimer F."/>
            <person name="Land M."/>
            <person name="Hauser L."/>
            <person name="Kyrpides N."/>
            <person name="Mikhailova N."/>
            <person name="Spring S."/>
            <person name="Beller H."/>
        </authorList>
    </citation>
    <scope>NUCLEOTIDE SEQUENCE [LARGE SCALE GENOMIC DNA]</scope>
    <source>
        <strain evidence="9">DSM 9187 / TA4</strain>
    </source>
</reference>
<evidence type="ECO:0000259" key="7">
    <source>
        <dbReference type="PROSITE" id="PS50850"/>
    </source>
</evidence>
<evidence type="ECO:0000256" key="1">
    <source>
        <dbReference type="ARBA" id="ARBA00004127"/>
    </source>
</evidence>
<reference evidence="8 9" key="2">
    <citation type="journal article" date="2011" name="Stand. Genomic Sci.">
        <title>Complete genome sequence of Tolumonas auensis type strain (TA 4).</title>
        <authorList>
            <person name="Chertkov O."/>
            <person name="Copeland A."/>
            <person name="Lucas S."/>
            <person name="Lapidus A."/>
            <person name="Berry K.W."/>
            <person name="Detter J.C."/>
            <person name="Del Rio T.G."/>
            <person name="Hammon N."/>
            <person name="Dalin E."/>
            <person name="Tice H."/>
            <person name="Pitluck S."/>
            <person name="Richardson P."/>
            <person name="Bruce D."/>
            <person name="Goodwin L."/>
            <person name="Han C."/>
            <person name="Tapia R."/>
            <person name="Saunders E."/>
            <person name="Schmutz J."/>
            <person name="Brettin T."/>
            <person name="Larimer F."/>
            <person name="Land M."/>
            <person name="Hauser L."/>
            <person name="Spring S."/>
            <person name="Rohde M."/>
            <person name="Kyrpides N.C."/>
            <person name="Ivanova N."/>
            <person name="Goker M."/>
            <person name="Beller H.R."/>
            <person name="Klenk H.P."/>
            <person name="Woyke T."/>
        </authorList>
    </citation>
    <scope>NUCLEOTIDE SEQUENCE [LARGE SCALE GENOMIC DNA]</scope>
    <source>
        <strain evidence="9">DSM 9187 / TA4</strain>
    </source>
</reference>
<feature type="transmembrane region" description="Helical" evidence="6">
    <location>
        <begin position="302"/>
        <end position="326"/>
    </location>
</feature>
<dbReference type="InterPro" id="IPR020846">
    <property type="entry name" value="MFS_dom"/>
</dbReference>
<evidence type="ECO:0000313" key="8">
    <source>
        <dbReference type="EMBL" id="ACQ94687.1"/>
    </source>
</evidence>
<dbReference type="InterPro" id="IPR011701">
    <property type="entry name" value="MFS"/>
</dbReference>
<dbReference type="Proteomes" id="UP000009073">
    <property type="component" value="Chromosome"/>
</dbReference>
<dbReference type="Pfam" id="PF07690">
    <property type="entry name" value="MFS_1"/>
    <property type="match status" value="1"/>
</dbReference>
<keyword evidence="5 6" id="KW-0472">Membrane</keyword>
<feature type="transmembrane region" description="Helical" evidence="6">
    <location>
        <begin position="338"/>
        <end position="357"/>
    </location>
</feature>
<dbReference type="PROSITE" id="PS50850">
    <property type="entry name" value="MFS"/>
    <property type="match status" value="1"/>
</dbReference>
<name>C4LDS6_TOLAT</name>
<proteinExistence type="predicted"/>
<keyword evidence="2" id="KW-0813">Transport</keyword>
<accession>C4LDS6</accession>
<feature type="transmembrane region" description="Helical" evidence="6">
    <location>
        <begin position="363"/>
        <end position="385"/>
    </location>
</feature>
<dbReference type="PANTHER" id="PTHR23501">
    <property type="entry name" value="MAJOR FACILITATOR SUPERFAMILY"/>
    <property type="match status" value="1"/>
</dbReference>
<feature type="transmembrane region" description="Helical" evidence="6">
    <location>
        <begin position="20"/>
        <end position="40"/>
    </location>
</feature>
<evidence type="ECO:0000256" key="3">
    <source>
        <dbReference type="ARBA" id="ARBA00022692"/>
    </source>
</evidence>
<evidence type="ECO:0000256" key="2">
    <source>
        <dbReference type="ARBA" id="ARBA00022448"/>
    </source>
</evidence>
<dbReference type="SUPFAM" id="SSF103473">
    <property type="entry name" value="MFS general substrate transporter"/>
    <property type="match status" value="1"/>
</dbReference>
<evidence type="ECO:0000313" key="9">
    <source>
        <dbReference type="Proteomes" id="UP000009073"/>
    </source>
</evidence>
<dbReference type="PANTHER" id="PTHR23501:SF191">
    <property type="entry name" value="VACUOLAR BASIC AMINO ACID TRANSPORTER 4"/>
    <property type="match status" value="1"/>
</dbReference>
<dbReference type="GO" id="GO:0022857">
    <property type="term" value="F:transmembrane transporter activity"/>
    <property type="evidence" value="ECO:0007669"/>
    <property type="project" value="InterPro"/>
</dbReference>
<feature type="transmembrane region" description="Helical" evidence="6">
    <location>
        <begin position="140"/>
        <end position="161"/>
    </location>
</feature>
<dbReference type="GO" id="GO:0005886">
    <property type="term" value="C:plasma membrane"/>
    <property type="evidence" value="ECO:0007669"/>
    <property type="project" value="TreeGrafter"/>
</dbReference>
<dbReference type="STRING" id="595494.Tola_3099"/>
<comment type="subcellular location">
    <subcellularLocation>
        <location evidence="1">Endomembrane system</location>
        <topology evidence="1">Multi-pass membrane protein</topology>
    </subcellularLocation>
</comment>
<keyword evidence="4 6" id="KW-1133">Transmembrane helix</keyword>
<feature type="transmembrane region" description="Helical" evidence="6">
    <location>
        <begin position="272"/>
        <end position="296"/>
    </location>
</feature>
<dbReference type="KEGG" id="tau:Tola_3099"/>
<sequence>MLYAEPFNPPVIRQLLRINISLMVCIEFIQNVMLSFASSYLCGGLGMTRHTFSLSTAVYAATAIIMIAQHHWLVSHLGYRRFIRYALAAFSIGSLMCAYAQTPEAYILGRFIQAIGGSAFFTAARVHVNFFPATPSGRGLAIRYMAYSLVAGSAAAPLLAATLLEHFSWRALFLIQLPQVLLVWWLSGKTVSNVRKQRRVGRLHPGSMLSLVAGVLLLQYVVESMPYDLSDLRQLLLLLPFAISGLVFFVYLEHQRHRSLLPFRHLFSSRYLIGLFYYAVCYLILSSVNYLIPIFLQQGLAIPVLNCGAILTITGLTALLFAWIQLNTAARYPYQKHYLLFAFACLSIFGFLCSQFTPQIPLWGIALPLLFLSAFTAIGQGTAAAHTFRETDNRIFSQAYQTKNMLRELMNSTGITVTNVFLQNREALHYTRLTENVATTQISESPFSLSQIVSLINQQVMVMSCLDMFQVVGFTGLFFLFFSLWQRRIV</sequence>
<evidence type="ECO:0000256" key="4">
    <source>
        <dbReference type="ARBA" id="ARBA00022989"/>
    </source>
</evidence>
<dbReference type="RefSeq" id="WP_015880136.1">
    <property type="nucleotide sequence ID" value="NC_012691.1"/>
</dbReference>
<organism evidence="8 9">
    <name type="scientific">Tolumonas auensis (strain DSM 9187 / NBRC 110442 / TA 4)</name>
    <dbReference type="NCBI Taxonomy" id="595494"/>
    <lineage>
        <taxon>Bacteria</taxon>
        <taxon>Pseudomonadati</taxon>
        <taxon>Pseudomonadota</taxon>
        <taxon>Gammaproteobacteria</taxon>
        <taxon>Aeromonadales</taxon>
        <taxon>Aeromonadaceae</taxon>
        <taxon>Tolumonas</taxon>
    </lineage>
</organism>
<dbReference type="HOGENOM" id="CLU_000960_32_0_6"/>